<evidence type="ECO:0000259" key="3">
    <source>
        <dbReference type="PROSITE" id="PS51745"/>
    </source>
</evidence>
<dbReference type="InterPro" id="IPR053793">
    <property type="entry name" value="PB1-like"/>
</dbReference>
<sequence length="766" mass="87351">MSTAALAKPADGSTFYSDCRRLLRRLHKVPILSRFLDSQQEMCTTTSSYCPFPSGTNPITTLWNTFRLGSSLCALFNATEPETLLEVDEEITLENLKACKHSVYHFLLACKNQLGMKDDTLFTITELYQDDTNKFLKVTHTVELILQIMVEKGLFEEDITEELNDLPLPTADGTLRPDQLSSTAQERLRKQTVKELLITERKYVQDLETLQEYMQELQLQKVVSNDVLRNLFANLHGLVDFQRRFLIGVEANAELPPTEQRFGALFIQMENSFTAYEPFCANYTNASEIALTEAPNLMKLAHLVEPTYGLPSLLIKPVQRVCKYPLLLSQLVKLMSPDEPYYQELQDGLIAIKRVADRVNETQRKEENLIELKKLEKIIENWNGPSLSYFGELHRFDKLSVTVNDVERECWLYLFDKALLVCKETAASRKANKNGNSKKPLALHNKATLLIREIRSVVPTARNGTYTVKIDWLNSETIISPANEEHFKLWTSTIEKVREAYKVARSSKQMSLKHPGVTRTHTSTSEIEGHEANWNSDEDTVSFIDQQDDNDDDDVLLTFKRPTSRNPFSTLSRNRSQSNPAHMHPDGAGVGYPPMSMPPLPRAENSYTNQHPGHFSAPAPAPISQSSYEQEQAFLGEQFRKLQLENEHPGSEKNYQLADQTYRQKRSASTPNVHNHSKNIKVRINYHEDSFMLVVPSDVTFGDLLLKVEKKIQLCSGTKLESKLRIKYKDEENDLILINTDEDVQMAFENGSNQNELAMVVNIYVS</sequence>
<dbReference type="InterPro" id="IPR011993">
    <property type="entry name" value="PH-like_dom_sf"/>
</dbReference>
<dbReference type="PROSITE" id="PS51745">
    <property type="entry name" value="PB1"/>
    <property type="match status" value="1"/>
</dbReference>
<accession>A0ABR2VSX2</accession>
<dbReference type="Gene3D" id="3.10.20.90">
    <property type="entry name" value="Phosphatidylinositol 3-kinase Catalytic Subunit, Chain A, domain 1"/>
    <property type="match status" value="1"/>
</dbReference>
<dbReference type="InterPro" id="IPR010481">
    <property type="entry name" value="Cdc24/Scd1_N"/>
</dbReference>
<dbReference type="InterPro" id="IPR053026">
    <property type="entry name" value="CDC42_GEF"/>
</dbReference>
<comment type="caution">
    <text evidence="4">The sequence shown here is derived from an EMBL/GenBank/DDBJ whole genome shotgun (WGS) entry which is preliminary data.</text>
</comment>
<dbReference type="CDD" id="cd00160">
    <property type="entry name" value="RhoGEF"/>
    <property type="match status" value="1"/>
</dbReference>
<dbReference type="Pfam" id="PF15411">
    <property type="entry name" value="PH_10"/>
    <property type="match status" value="1"/>
</dbReference>
<keyword evidence="5" id="KW-1185">Reference proteome</keyword>
<dbReference type="PANTHER" id="PTHR47339">
    <property type="entry name" value="CELL DIVISION CONTROL PROTEIN 24"/>
    <property type="match status" value="1"/>
</dbReference>
<protein>
    <submittedName>
        <fullName evidence="4">Guanine nucleotide exchange factor for Cdc42p</fullName>
    </submittedName>
</protein>
<gene>
    <name evidence="4" type="primary">CDC24_2</name>
    <name evidence="4" type="ORF">K7432_012043</name>
</gene>
<feature type="domain" description="DH" evidence="2">
    <location>
        <begin position="188"/>
        <end position="362"/>
    </location>
</feature>
<dbReference type="Gene3D" id="2.30.29.30">
    <property type="entry name" value="Pleckstrin-homology domain (PH domain)/Phosphotyrosine-binding domain (PTB)"/>
    <property type="match status" value="1"/>
</dbReference>
<dbReference type="CDD" id="cd05992">
    <property type="entry name" value="PB1"/>
    <property type="match status" value="1"/>
</dbReference>
<dbReference type="Pfam" id="PF06395">
    <property type="entry name" value="CDC24"/>
    <property type="match status" value="1"/>
</dbReference>
<feature type="compositionally biased region" description="Polar residues" evidence="1">
    <location>
        <begin position="564"/>
        <end position="580"/>
    </location>
</feature>
<name>A0ABR2VSX2_9FUNG</name>
<dbReference type="SUPFAM" id="SSF48065">
    <property type="entry name" value="DBL homology domain (DH-domain)"/>
    <property type="match status" value="1"/>
</dbReference>
<dbReference type="Pfam" id="PF00564">
    <property type="entry name" value="PB1"/>
    <property type="match status" value="1"/>
</dbReference>
<evidence type="ECO:0000256" key="1">
    <source>
        <dbReference type="SAM" id="MobiDB-lite"/>
    </source>
</evidence>
<dbReference type="PROSITE" id="PS00741">
    <property type="entry name" value="DH_1"/>
    <property type="match status" value="1"/>
</dbReference>
<reference evidence="4 5" key="1">
    <citation type="submission" date="2023-04" db="EMBL/GenBank/DDBJ databases">
        <title>Genome of Basidiobolus ranarum AG-B5.</title>
        <authorList>
            <person name="Stajich J.E."/>
            <person name="Carter-House D."/>
            <person name="Gryganskyi A."/>
        </authorList>
    </citation>
    <scope>NUCLEOTIDE SEQUENCE [LARGE SCALE GENOMIC DNA]</scope>
    <source>
        <strain evidence="4 5">AG-B5</strain>
    </source>
</reference>
<dbReference type="InterPro" id="IPR000270">
    <property type="entry name" value="PB1_dom"/>
</dbReference>
<proteinExistence type="predicted"/>
<dbReference type="InterPro" id="IPR036872">
    <property type="entry name" value="CH_dom_sf"/>
</dbReference>
<dbReference type="PROSITE" id="PS50010">
    <property type="entry name" value="DH_2"/>
    <property type="match status" value="1"/>
</dbReference>
<dbReference type="Proteomes" id="UP001479436">
    <property type="component" value="Unassembled WGS sequence"/>
</dbReference>
<dbReference type="InterPro" id="IPR035899">
    <property type="entry name" value="DBL_dom_sf"/>
</dbReference>
<dbReference type="SUPFAM" id="SSF54277">
    <property type="entry name" value="CAD &amp; PB1 domains"/>
    <property type="match status" value="1"/>
</dbReference>
<feature type="domain" description="PB1" evidence="3">
    <location>
        <begin position="677"/>
        <end position="756"/>
    </location>
</feature>
<dbReference type="Gene3D" id="1.10.418.10">
    <property type="entry name" value="Calponin-like domain"/>
    <property type="match status" value="1"/>
</dbReference>
<feature type="region of interest" description="Disordered" evidence="1">
    <location>
        <begin position="512"/>
        <end position="538"/>
    </location>
</feature>
<feature type="region of interest" description="Disordered" evidence="1">
    <location>
        <begin position="560"/>
        <end position="622"/>
    </location>
</feature>
<evidence type="ECO:0000259" key="2">
    <source>
        <dbReference type="PROSITE" id="PS50010"/>
    </source>
</evidence>
<dbReference type="InterPro" id="IPR001331">
    <property type="entry name" value="GDS_CDC24_CS"/>
</dbReference>
<dbReference type="Gene3D" id="1.20.900.10">
    <property type="entry name" value="Dbl homology (DH) domain"/>
    <property type="match status" value="1"/>
</dbReference>
<dbReference type="Pfam" id="PF00621">
    <property type="entry name" value="RhoGEF"/>
    <property type="match status" value="1"/>
</dbReference>
<dbReference type="InterPro" id="IPR001849">
    <property type="entry name" value="PH_domain"/>
</dbReference>
<dbReference type="PANTHER" id="PTHR47339:SF1">
    <property type="entry name" value="CELL DIVISION CONTROL PROTEIN 24"/>
    <property type="match status" value="1"/>
</dbReference>
<dbReference type="SMART" id="SM00325">
    <property type="entry name" value="RhoGEF"/>
    <property type="match status" value="1"/>
</dbReference>
<evidence type="ECO:0000313" key="4">
    <source>
        <dbReference type="EMBL" id="KAK9700767.1"/>
    </source>
</evidence>
<dbReference type="InterPro" id="IPR000219">
    <property type="entry name" value="DH_dom"/>
</dbReference>
<dbReference type="SMART" id="SM00666">
    <property type="entry name" value="PB1"/>
    <property type="match status" value="1"/>
</dbReference>
<dbReference type="CDD" id="cd00014">
    <property type="entry name" value="CH_SF"/>
    <property type="match status" value="1"/>
</dbReference>
<organism evidence="4 5">
    <name type="scientific">Basidiobolus ranarum</name>
    <dbReference type="NCBI Taxonomy" id="34480"/>
    <lineage>
        <taxon>Eukaryota</taxon>
        <taxon>Fungi</taxon>
        <taxon>Fungi incertae sedis</taxon>
        <taxon>Zoopagomycota</taxon>
        <taxon>Entomophthoromycotina</taxon>
        <taxon>Basidiobolomycetes</taxon>
        <taxon>Basidiobolales</taxon>
        <taxon>Basidiobolaceae</taxon>
        <taxon>Basidiobolus</taxon>
    </lineage>
</organism>
<evidence type="ECO:0000313" key="5">
    <source>
        <dbReference type="Proteomes" id="UP001479436"/>
    </source>
</evidence>
<dbReference type="SUPFAM" id="SSF50729">
    <property type="entry name" value="PH domain-like"/>
    <property type="match status" value="1"/>
</dbReference>
<dbReference type="SMART" id="SM00233">
    <property type="entry name" value="PH"/>
    <property type="match status" value="1"/>
</dbReference>
<dbReference type="EMBL" id="JASJQH010007876">
    <property type="protein sequence ID" value="KAK9700767.1"/>
    <property type="molecule type" value="Genomic_DNA"/>
</dbReference>